<dbReference type="EMBL" id="QPFP01000013">
    <property type="protein sequence ID" value="TEB33162.1"/>
    <property type="molecule type" value="Genomic_DNA"/>
</dbReference>
<evidence type="ECO:0008006" key="3">
    <source>
        <dbReference type="Google" id="ProtNLM"/>
    </source>
</evidence>
<sequence>MYRCPNEILLYILELACDDDGSTGRVLSLVSRRFHHLAKDTMYQSMAIVGLKRIKTFVTILEGLPECKRRVRHLFLSSIYQDTGDGLERLPDGLHKYREICDASTRLLQLTAQSLVSCRIVSHLSRSVTLIPISCPRLRDLTLEGPFPTLPLVSREPYLPSLRTVTFSSFTDCPSCLFNDVATQAPNLTTISFYPEQACRNLANDLATALAIPAGPRCLPEFGTTGLTPVLPPSIKEVIVQPGPIVDPAARNAYCLGSVQELMKRKLLYMQKHDKSRRVKYVAPGLVPQASNALVSWL</sequence>
<evidence type="ECO:0000313" key="1">
    <source>
        <dbReference type="EMBL" id="TEB33162.1"/>
    </source>
</evidence>
<dbReference type="OrthoDB" id="2748701at2759"/>
<evidence type="ECO:0000313" key="2">
    <source>
        <dbReference type="Proteomes" id="UP000298030"/>
    </source>
</evidence>
<dbReference type="Gene3D" id="3.80.10.10">
    <property type="entry name" value="Ribonuclease Inhibitor"/>
    <property type="match status" value="1"/>
</dbReference>
<dbReference type="Proteomes" id="UP000298030">
    <property type="component" value="Unassembled WGS sequence"/>
</dbReference>
<proteinExistence type="predicted"/>
<dbReference type="AlphaFoldDB" id="A0A4Y7THW9"/>
<name>A0A4Y7THW9_COPMI</name>
<keyword evidence="2" id="KW-1185">Reference proteome</keyword>
<comment type="caution">
    <text evidence="1">The sequence shown here is derived from an EMBL/GenBank/DDBJ whole genome shotgun (WGS) entry which is preliminary data.</text>
</comment>
<gene>
    <name evidence="1" type="ORF">FA13DRAFT_1730920</name>
</gene>
<reference evidence="1 2" key="1">
    <citation type="journal article" date="2019" name="Nat. Ecol. Evol.">
        <title>Megaphylogeny resolves global patterns of mushroom evolution.</title>
        <authorList>
            <person name="Varga T."/>
            <person name="Krizsan K."/>
            <person name="Foldi C."/>
            <person name="Dima B."/>
            <person name="Sanchez-Garcia M."/>
            <person name="Sanchez-Ramirez S."/>
            <person name="Szollosi G.J."/>
            <person name="Szarkandi J.G."/>
            <person name="Papp V."/>
            <person name="Albert L."/>
            <person name="Andreopoulos W."/>
            <person name="Angelini C."/>
            <person name="Antonin V."/>
            <person name="Barry K.W."/>
            <person name="Bougher N.L."/>
            <person name="Buchanan P."/>
            <person name="Buyck B."/>
            <person name="Bense V."/>
            <person name="Catcheside P."/>
            <person name="Chovatia M."/>
            <person name="Cooper J."/>
            <person name="Damon W."/>
            <person name="Desjardin D."/>
            <person name="Finy P."/>
            <person name="Geml J."/>
            <person name="Haridas S."/>
            <person name="Hughes K."/>
            <person name="Justo A."/>
            <person name="Karasinski D."/>
            <person name="Kautmanova I."/>
            <person name="Kiss B."/>
            <person name="Kocsube S."/>
            <person name="Kotiranta H."/>
            <person name="LaButti K.M."/>
            <person name="Lechner B.E."/>
            <person name="Liimatainen K."/>
            <person name="Lipzen A."/>
            <person name="Lukacs Z."/>
            <person name="Mihaltcheva S."/>
            <person name="Morgado L.N."/>
            <person name="Niskanen T."/>
            <person name="Noordeloos M.E."/>
            <person name="Ohm R.A."/>
            <person name="Ortiz-Santana B."/>
            <person name="Ovrebo C."/>
            <person name="Racz N."/>
            <person name="Riley R."/>
            <person name="Savchenko A."/>
            <person name="Shiryaev A."/>
            <person name="Soop K."/>
            <person name="Spirin V."/>
            <person name="Szebenyi C."/>
            <person name="Tomsovsky M."/>
            <person name="Tulloss R.E."/>
            <person name="Uehling J."/>
            <person name="Grigoriev I.V."/>
            <person name="Vagvolgyi C."/>
            <person name="Papp T."/>
            <person name="Martin F.M."/>
            <person name="Miettinen O."/>
            <person name="Hibbett D.S."/>
            <person name="Nagy L.G."/>
        </authorList>
    </citation>
    <scope>NUCLEOTIDE SEQUENCE [LARGE SCALE GENOMIC DNA]</scope>
    <source>
        <strain evidence="1 2">FP101781</strain>
    </source>
</reference>
<dbReference type="InterPro" id="IPR032675">
    <property type="entry name" value="LRR_dom_sf"/>
</dbReference>
<organism evidence="1 2">
    <name type="scientific">Coprinellus micaceus</name>
    <name type="common">Glistening ink-cap mushroom</name>
    <name type="synonym">Coprinus micaceus</name>
    <dbReference type="NCBI Taxonomy" id="71717"/>
    <lineage>
        <taxon>Eukaryota</taxon>
        <taxon>Fungi</taxon>
        <taxon>Dikarya</taxon>
        <taxon>Basidiomycota</taxon>
        <taxon>Agaricomycotina</taxon>
        <taxon>Agaricomycetes</taxon>
        <taxon>Agaricomycetidae</taxon>
        <taxon>Agaricales</taxon>
        <taxon>Agaricineae</taxon>
        <taxon>Psathyrellaceae</taxon>
        <taxon>Coprinellus</taxon>
    </lineage>
</organism>
<protein>
    <recommendedName>
        <fullName evidence="3">F-box domain-containing protein</fullName>
    </recommendedName>
</protein>
<accession>A0A4Y7THW9</accession>